<dbReference type="PANTHER" id="PTHR46384">
    <property type="entry name" value="MOTILE SPERM DOMAIN-CONTAINING PROTEIN 2"/>
    <property type="match status" value="1"/>
</dbReference>
<proteinExistence type="predicted"/>
<accession>A0A6G1S6M8</accession>
<dbReference type="AlphaFoldDB" id="A0A6G1S6M8"/>
<dbReference type="SUPFAM" id="SSF52087">
    <property type="entry name" value="CRAL/TRIO domain"/>
    <property type="match status" value="1"/>
</dbReference>
<dbReference type="InterPro" id="IPR036273">
    <property type="entry name" value="CRAL/TRIO_N_dom_sf"/>
</dbReference>
<reference evidence="2" key="1">
    <citation type="submission" date="2018-10" db="EMBL/GenBank/DDBJ databases">
        <title>Transcriptome assembly of Aceria tosichella (Wheat curl mite) Type 2.</title>
        <authorList>
            <person name="Scully E.D."/>
            <person name="Geib S.M."/>
            <person name="Palmer N.A."/>
            <person name="Gupta A.K."/>
            <person name="Sarath G."/>
            <person name="Tatineni S."/>
        </authorList>
    </citation>
    <scope>NUCLEOTIDE SEQUENCE</scope>
    <source>
        <strain evidence="2">LincolnNE</strain>
    </source>
</reference>
<dbReference type="GO" id="GO:0012505">
    <property type="term" value="C:endomembrane system"/>
    <property type="evidence" value="ECO:0007669"/>
    <property type="project" value="TreeGrafter"/>
</dbReference>
<dbReference type="InterPro" id="IPR036865">
    <property type="entry name" value="CRAL-TRIO_dom_sf"/>
</dbReference>
<dbReference type="PANTHER" id="PTHR46384:SF1">
    <property type="entry name" value="MOTILE SPERM DOMAIN-CONTAINING PROTEIN 2"/>
    <property type="match status" value="1"/>
</dbReference>
<dbReference type="InterPro" id="IPR053012">
    <property type="entry name" value="ER-organelle_contact"/>
</dbReference>
<dbReference type="EMBL" id="GGYP01000841">
    <property type="protein sequence ID" value="MDE45612.1"/>
    <property type="molecule type" value="Transcribed_RNA"/>
</dbReference>
<evidence type="ECO:0000313" key="2">
    <source>
        <dbReference type="EMBL" id="MDE45612.1"/>
    </source>
</evidence>
<protein>
    <submittedName>
        <fullName evidence="2">Motile sperm domain-containing protein 2</fullName>
    </submittedName>
</protein>
<dbReference type="Gene3D" id="3.40.525.10">
    <property type="entry name" value="CRAL-TRIO lipid binding domain"/>
    <property type="match status" value="1"/>
</dbReference>
<evidence type="ECO:0000259" key="1">
    <source>
        <dbReference type="PROSITE" id="PS50191"/>
    </source>
</evidence>
<feature type="domain" description="CRAL-TRIO" evidence="1">
    <location>
        <begin position="88"/>
        <end position="243"/>
    </location>
</feature>
<gene>
    <name evidence="2" type="primary">Mospd2_0</name>
    <name evidence="2" type="ORF">g.5075</name>
</gene>
<name>A0A6G1S6M8_9ACAR</name>
<dbReference type="Pfam" id="PF00650">
    <property type="entry name" value="CRAL_TRIO"/>
    <property type="match status" value="1"/>
</dbReference>
<dbReference type="GO" id="GO:0140284">
    <property type="term" value="C:endoplasmic reticulum-endosome membrane contact site"/>
    <property type="evidence" value="ECO:0007669"/>
    <property type="project" value="TreeGrafter"/>
</dbReference>
<organism evidence="2">
    <name type="scientific">Aceria tosichella</name>
    <name type="common">wheat curl mite</name>
    <dbReference type="NCBI Taxonomy" id="561515"/>
    <lineage>
        <taxon>Eukaryota</taxon>
        <taxon>Metazoa</taxon>
        <taxon>Ecdysozoa</taxon>
        <taxon>Arthropoda</taxon>
        <taxon>Chelicerata</taxon>
        <taxon>Arachnida</taxon>
        <taxon>Acari</taxon>
        <taxon>Acariformes</taxon>
        <taxon>Trombidiformes</taxon>
        <taxon>Prostigmata</taxon>
        <taxon>Eupodina</taxon>
        <taxon>Eriophyoidea</taxon>
        <taxon>Eriophyidae</taxon>
        <taxon>Eriophyinae</taxon>
        <taxon>Aceriini</taxon>
        <taxon>Aceria</taxon>
    </lineage>
</organism>
<sequence length="335" mass="39008">MPLNKIPKLREPRGAVVQRVRDLFLEREYKTHPEDYYLEDIKLIEQMDFLLQRYVIMQRKDVEASVKMVSSMLKWRKEKKLYEMNFKQFPQELTLVGGAFLYEPDKYGNKTIYLRASLCKNCLELKSSLRDFLTYLMFQLDDPKDGATYSVIMDLTNTTLTNYDIDLLTHIVALLKDYFPVNMDYFLAINFPWILSAAWSLIKRLIPAEKRDAVQFINSDKIFDFVNEENCPDFLGGKCTKPYSFIDPDAPNTVDYLQLHATKSIPNKRLREILNLFNDCLPKDHMLALRKQIEQMKDGIKVMESNNNNGSDENLNQKVAPVVEASINTNQAGRA</sequence>
<dbReference type="PROSITE" id="PS50191">
    <property type="entry name" value="CRAL_TRIO"/>
    <property type="match status" value="1"/>
</dbReference>
<dbReference type="SUPFAM" id="SSF46938">
    <property type="entry name" value="CRAL/TRIO N-terminal domain"/>
    <property type="match status" value="1"/>
</dbReference>
<dbReference type="InterPro" id="IPR001251">
    <property type="entry name" value="CRAL-TRIO_dom"/>
</dbReference>
<dbReference type="SMART" id="SM00516">
    <property type="entry name" value="SEC14"/>
    <property type="match status" value="1"/>
</dbReference>
<dbReference type="CDD" id="cd00170">
    <property type="entry name" value="SEC14"/>
    <property type="match status" value="1"/>
</dbReference>